<protein>
    <submittedName>
        <fullName evidence="1">Uncharacterized protein</fullName>
    </submittedName>
</protein>
<accession>A0ABP4C322</accession>
<dbReference type="Proteomes" id="UP001500665">
    <property type="component" value="Unassembled WGS sequence"/>
</dbReference>
<dbReference type="RefSeq" id="WP_344243452.1">
    <property type="nucleotide sequence ID" value="NZ_BAAAHH010000023.1"/>
</dbReference>
<proteinExistence type="predicted"/>
<sequence length="49" mass="5674">MTAASSERVGVRREHALPFVADDHHYEPVGAFTRRVGLLDSEKQKWIFY</sequence>
<gene>
    <name evidence="1" type="ORF">GCM10009550_50670</name>
</gene>
<organism evidence="1 2">
    <name type="scientific">Actinocorallia libanotica</name>
    <dbReference type="NCBI Taxonomy" id="46162"/>
    <lineage>
        <taxon>Bacteria</taxon>
        <taxon>Bacillati</taxon>
        <taxon>Actinomycetota</taxon>
        <taxon>Actinomycetes</taxon>
        <taxon>Streptosporangiales</taxon>
        <taxon>Thermomonosporaceae</taxon>
        <taxon>Actinocorallia</taxon>
    </lineage>
</organism>
<evidence type="ECO:0000313" key="1">
    <source>
        <dbReference type="EMBL" id="GAA0960052.1"/>
    </source>
</evidence>
<comment type="caution">
    <text evidence="1">The sequence shown here is derived from an EMBL/GenBank/DDBJ whole genome shotgun (WGS) entry which is preliminary data.</text>
</comment>
<evidence type="ECO:0000313" key="2">
    <source>
        <dbReference type="Proteomes" id="UP001500665"/>
    </source>
</evidence>
<reference evidence="2" key="1">
    <citation type="journal article" date="2019" name="Int. J. Syst. Evol. Microbiol.">
        <title>The Global Catalogue of Microorganisms (GCM) 10K type strain sequencing project: providing services to taxonomists for standard genome sequencing and annotation.</title>
        <authorList>
            <consortium name="The Broad Institute Genomics Platform"/>
            <consortium name="The Broad Institute Genome Sequencing Center for Infectious Disease"/>
            <person name="Wu L."/>
            <person name="Ma J."/>
        </authorList>
    </citation>
    <scope>NUCLEOTIDE SEQUENCE [LARGE SCALE GENOMIC DNA]</scope>
    <source>
        <strain evidence="2">JCM 10696</strain>
    </source>
</reference>
<dbReference type="EMBL" id="BAAAHH010000023">
    <property type="protein sequence ID" value="GAA0960052.1"/>
    <property type="molecule type" value="Genomic_DNA"/>
</dbReference>
<keyword evidence="2" id="KW-1185">Reference proteome</keyword>
<name>A0ABP4C322_9ACTN</name>